<reference evidence="3 4" key="1">
    <citation type="submission" date="2016-11" db="EMBL/GenBank/DDBJ databases">
        <authorList>
            <person name="Jaros S."/>
            <person name="Januszkiewicz K."/>
            <person name="Wedrychowicz H."/>
        </authorList>
    </citation>
    <scope>NUCLEOTIDE SEQUENCE [LARGE SCALE GENOMIC DNA]</scope>
    <source>
        <strain evidence="3 4">DSM 15929</strain>
    </source>
</reference>
<proteinExistence type="predicted"/>
<dbReference type="InterPro" id="IPR044946">
    <property type="entry name" value="Restrct_endonuc_typeI_TRD_sf"/>
</dbReference>
<dbReference type="Proteomes" id="UP000184386">
    <property type="component" value="Unassembled WGS sequence"/>
</dbReference>
<dbReference type="AlphaFoldDB" id="A0A1M6YFT1"/>
<sequence>MNNKYKYYLDINERWIKNIPSHWKMIRLKRILQIRKEKNNPIVTNFILSLTANQGVIPLNQKEGAGGNKPKEDLTKYSIARKDDLLVNCMNVVAGSAGVSKWDGAISPVYYALYPRDSESCNIWYYHYIFRLLTFQRSLLGLGKGILMHESSTGKLNTVRMRISMDYLNNVNLPVPPRDEQDRIVKYLNWQVSLINKLIIAKHREIKALKEYKEVSISYYVTHGLHKTEMRKTEVYWLDKVPVSWKETKLQHILTKEKRIVPENAELLICSNSGEVKKRGNSKLGLVASSNDIYQGVNIGDLLIHGMDTWHGAIAISDFDGMCTPVVHVCTCSQSKRFVVYYLKMMAYTKVFKAISNGVRQNTSDFRSWDKVANLLIAFPDIQEQEEIADYIDNIVDATDAMINNYSKQIEALHDMKNRIISDVVTGQIDVSNIDIPDCEYVEVDSTDDEVDLEAEEEIEEIEEV</sequence>
<dbReference type="GO" id="GO:0003677">
    <property type="term" value="F:DNA binding"/>
    <property type="evidence" value="ECO:0007669"/>
    <property type="project" value="UniProtKB-KW"/>
</dbReference>
<dbReference type="EMBL" id="FRAC01000025">
    <property type="protein sequence ID" value="SHL17191.1"/>
    <property type="molecule type" value="Genomic_DNA"/>
</dbReference>
<evidence type="ECO:0000313" key="4">
    <source>
        <dbReference type="Proteomes" id="UP000184386"/>
    </source>
</evidence>
<keyword evidence="4" id="KW-1185">Reference proteome</keyword>
<keyword evidence="1" id="KW-0680">Restriction system</keyword>
<dbReference type="RefSeq" id="WP_073278978.1">
    <property type="nucleotide sequence ID" value="NZ_FRAC01000025.1"/>
</dbReference>
<name>A0A1M6YFT1_9FIRM</name>
<evidence type="ECO:0000256" key="2">
    <source>
        <dbReference type="ARBA" id="ARBA00023125"/>
    </source>
</evidence>
<dbReference type="SUPFAM" id="SSF116734">
    <property type="entry name" value="DNA methylase specificity domain"/>
    <property type="match status" value="2"/>
</dbReference>
<dbReference type="PANTHER" id="PTHR43140">
    <property type="entry name" value="TYPE-1 RESTRICTION ENZYME ECOKI SPECIFICITY PROTEIN"/>
    <property type="match status" value="1"/>
</dbReference>
<dbReference type="Gene3D" id="3.90.220.20">
    <property type="entry name" value="DNA methylase specificity domains"/>
    <property type="match status" value="2"/>
</dbReference>
<dbReference type="InterPro" id="IPR051212">
    <property type="entry name" value="Type-I_RE_S_subunit"/>
</dbReference>
<accession>A0A1M6YFT1</accession>
<protein>
    <submittedName>
        <fullName evidence="3">Type I restriction enzyme, S subunit</fullName>
    </submittedName>
</protein>
<dbReference type="PANTHER" id="PTHR43140:SF1">
    <property type="entry name" value="TYPE I RESTRICTION ENZYME ECOKI SPECIFICITY SUBUNIT"/>
    <property type="match status" value="1"/>
</dbReference>
<dbReference type="GO" id="GO:0009307">
    <property type="term" value="P:DNA restriction-modification system"/>
    <property type="evidence" value="ECO:0007669"/>
    <property type="project" value="UniProtKB-KW"/>
</dbReference>
<gene>
    <name evidence="3" type="ORF">SAMN02745136_04253</name>
</gene>
<organism evidence="3 4">
    <name type="scientific">Anaerocolumna jejuensis DSM 15929</name>
    <dbReference type="NCBI Taxonomy" id="1121322"/>
    <lineage>
        <taxon>Bacteria</taxon>
        <taxon>Bacillati</taxon>
        <taxon>Bacillota</taxon>
        <taxon>Clostridia</taxon>
        <taxon>Lachnospirales</taxon>
        <taxon>Lachnospiraceae</taxon>
        <taxon>Anaerocolumna</taxon>
    </lineage>
</organism>
<dbReference type="STRING" id="1121322.SAMN02745136_04253"/>
<evidence type="ECO:0000256" key="1">
    <source>
        <dbReference type="ARBA" id="ARBA00022747"/>
    </source>
</evidence>
<evidence type="ECO:0000313" key="3">
    <source>
        <dbReference type="EMBL" id="SHL17191.1"/>
    </source>
</evidence>
<keyword evidence="2" id="KW-0238">DNA-binding</keyword>